<keyword evidence="1" id="KW-0479">Metal-binding</keyword>
<dbReference type="SMART" id="SM00355">
    <property type="entry name" value="ZnF_C2H2"/>
    <property type="match status" value="5"/>
</dbReference>
<protein>
    <submittedName>
        <fullName evidence="3">C2H2 finger domain protein, putative</fullName>
    </submittedName>
</protein>
<keyword evidence="1" id="KW-0862">Zinc</keyword>
<evidence type="ECO:0000256" key="1">
    <source>
        <dbReference type="PROSITE-ProRule" id="PRU00042"/>
    </source>
</evidence>
<organism evidence="3 4">
    <name type="scientific">Talaromyces stipitatus (strain ATCC 10500 / CBS 375.48 / QM 6759 / NRRL 1006)</name>
    <name type="common">Penicillium stipitatum</name>
    <dbReference type="NCBI Taxonomy" id="441959"/>
    <lineage>
        <taxon>Eukaryota</taxon>
        <taxon>Fungi</taxon>
        <taxon>Dikarya</taxon>
        <taxon>Ascomycota</taxon>
        <taxon>Pezizomycotina</taxon>
        <taxon>Eurotiomycetes</taxon>
        <taxon>Eurotiomycetidae</taxon>
        <taxon>Eurotiales</taxon>
        <taxon>Trichocomaceae</taxon>
        <taxon>Talaromyces</taxon>
        <taxon>Talaromyces sect. Talaromyces</taxon>
    </lineage>
</organism>
<dbReference type="VEuPathDB" id="FungiDB:TSTA_025910"/>
<evidence type="ECO:0000313" key="3">
    <source>
        <dbReference type="EMBL" id="EED19276.1"/>
    </source>
</evidence>
<dbReference type="InterPro" id="IPR013087">
    <property type="entry name" value="Znf_C2H2_type"/>
</dbReference>
<gene>
    <name evidence="3" type="ORF">TSTA_025910</name>
</gene>
<reference evidence="4" key="1">
    <citation type="journal article" date="2015" name="Genome Announc.">
        <title>Genome sequence of the AIDS-associated pathogen Penicillium marneffei (ATCC18224) and its near taxonomic relative Talaromyces stipitatus (ATCC10500).</title>
        <authorList>
            <person name="Nierman W.C."/>
            <person name="Fedorova-Abrams N.D."/>
            <person name="Andrianopoulos A."/>
        </authorList>
    </citation>
    <scope>NUCLEOTIDE SEQUENCE [LARGE SCALE GENOMIC DNA]</scope>
    <source>
        <strain evidence="4">ATCC 10500 / CBS 375.48 / QM 6759 / NRRL 1006</strain>
    </source>
</reference>
<dbReference type="InterPro" id="IPR036236">
    <property type="entry name" value="Znf_C2H2_sf"/>
</dbReference>
<dbReference type="OrthoDB" id="6105938at2759"/>
<dbReference type="GO" id="GO:0008270">
    <property type="term" value="F:zinc ion binding"/>
    <property type="evidence" value="ECO:0007669"/>
    <property type="project" value="UniProtKB-KW"/>
</dbReference>
<name>B8M6A1_TALSN</name>
<keyword evidence="1" id="KW-0863">Zinc-finger</keyword>
<dbReference type="PhylomeDB" id="B8M6A1"/>
<keyword evidence="4" id="KW-1185">Reference proteome</keyword>
<accession>B8M6A1</accession>
<dbReference type="PROSITE" id="PS50157">
    <property type="entry name" value="ZINC_FINGER_C2H2_2"/>
    <property type="match status" value="1"/>
</dbReference>
<evidence type="ECO:0000259" key="2">
    <source>
        <dbReference type="PROSITE" id="PS50157"/>
    </source>
</evidence>
<sequence>MDAPFPHQHSARKLDGFENAGHLNEHWSSRVYPAINLLNPEVEVYNSPTGERICTRCCVSYCCRNLYLLHVELSLEHNLCVLCNYKTDFDRFEDLQEHTERDHFWCEICNWYAPSYEGLQQHFKHWHNMCEICKQTFNNQSELISHGNTHRPMCVPCIMCGEKFNLRSASFNHMESGKCPSGATKGDIRFVVRNFWDHLCMELGYWVPDTHLFHCQTCQRYYQRLSDLFQHRESKSCREGYCKVNSITERLMNYLQEQLPLVVEARKKQEESEKKRLEAVYSAPSTPSALAVASVPADLLAPPVLPAHPRILKLRGEPGKLHNELQLVCKGPREL</sequence>
<feature type="domain" description="C2H2-type" evidence="2">
    <location>
        <begin position="128"/>
        <end position="150"/>
    </location>
</feature>
<dbReference type="PROSITE" id="PS00028">
    <property type="entry name" value="ZINC_FINGER_C2H2_1"/>
    <property type="match status" value="1"/>
</dbReference>
<dbReference type="AlphaFoldDB" id="B8M6A1"/>
<dbReference type="RefSeq" id="XP_002479710.1">
    <property type="nucleotide sequence ID" value="XM_002479665.1"/>
</dbReference>
<dbReference type="EMBL" id="EQ962654">
    <property type="protein sequence ID" value="EED19276.1"/>
    <property type="molecule type" value="Genomic_DNA"/>
</dbReference>
<dbReference type="STRING" id="441959.B8M6A1"/>
<evidence type="ECO:0000313" key="4">
    <source>
        <dbReference type="Proteomes" id="UP000001745"/>
    </source>
</evidence>
<dbReference type="HOGENOM" id="CLU_891675_0_0_1"/>
<dbReference type="InParanoid" id="B8M6A1"/>
<dbReference type="GeneID" id="8108003"/>
<dbReference type="eggNOG" id="KOG1721">
    <property type="taxonomic scope" value="Eukaryota"/>
</dbReference>
<proteinExistence type="predicted"/>
<dbReference type="Gene3D" id="3.30.160.60">
    <property type="entry name" value="Classic Zinc Finger"/>
    <property type="match status" value="1"/>
</dbReference>
<dbReference type="SUPFAM" id="SSF57667">
    <property type="entry name" value="beta-beta-alpha zinc fingers"/>
    <property type="match status" value="1"/>
</dbReference>
<dbReference type="Proteomes" id="UP000001745">
    <property type="component" value="Unassembled WGS sequence"/>
</dbReference>